<keyword evidence="3" id="KW-1185">Reference proteome</keyword>
<reference evidence="2 3" key="1">
    <citation type="journal article" date="2018" name="PLoS ONE">
        <title>The draft genome of Kipferlia bialata reveals reductive genome evolution in fornicate parasites.</title>
        <authorList>
            <person name="Tanifuji G."/>
            <person name="Takabayashi S."/>
            <person name="Kume K."/>
            <person name="Takagi M."/>
            <person name="Nakayama T."/>
            <person name="Kamikawa R."/>
            <person name="Inagaki Y."/>
            <person name="Hashimoto T."/>
        </authorList>
    </citation>
    <scope>NUCLEOTIDE SEQUENCE [LARGE SCALE GENOMIC DNA]</scope>
    <source>
        <strain evidence="2">NY0173</strain>
    </source>
</reference>
<evidence type="ECO:0000259" key="1">
    <source>
        <dbReference type="Pfam" id="PF07258"/>
    </source>
</evidence>
<proteinExistence type="predicted"/>
<accession>A0A9K3CZR6</accession>
<comment type="caution">
    <text evidence="2">The sequence shown here is derived from an EMBL/GenBank/DDBJ whole genome shotgun (WGS) entry which is preliminary data.</text>
</comment>
<dbReference type="AlphaFoldDB" id="A0A9K3CZR6"/>
<name>A0A9K3CZR6_9EUKA</name>
<evidence type="ECO:0000313" key="2">
    <source>
        <dbReference type="EMBL" id="GIQ86418.1"/>
    </source>
</evidence>
<dbReference type="InterPro" id="IPR017920">
    <property type="entry name" value="COMM"/>
</dbReference>
<dbReference type="Proteomes" id="UP000265618">
    <property type="component" value="Unassembled WGS sequence"/>
</dbReference>
<gene>
    <name evidence="2" type="ORF">KIPB_008271</name>
</gene>
<dbReference type="Pfam" id="PF07258">
    <property type="entry name" value="COMM_domain"/>
    <property type="match status" value="1"/>
</dbReference>
<evidence type="ECO:0000313" key="3">
    <source>
        <dbReference type="Proteomes" id="UP000265618"/>
    </source>
</evidence>
<feature type="domain" description="COMM" evidence="1">
    <location>
        <begin position="6"/>
        <end position="62"/>
    </location>
</feature>
<organism evidence="2 3">
    <name type="scientific">Kipferlia bialata</name>
    <dbReference type="NCBI Taxonomy" id="797122"/>
    <lineage>
        <taxon>Eukaryota</taxon>
        <taxon>Metamonada</taxon>
        <taxon>Carpediemonas-like organisms</taxon>
        <taxon>Kipferlia</taxon>
    </lineage>
</organism>
<sequence>MDPNAGQLESFKWAAMVSHGSSSSSSPSMSVQLDMTMTNGQRQTVEASPKALAQLMQKVADIRSTLI</sequence>
<protein>
    <recommendedName>
        <fullName evidence="1">COMM domain-containing protein</fullName>
    </recommendedName>
</protein>
<dbReference type="EMBL" id="BDIP01002519">
    <property type="protein sequence ID" value="GIQ86418.1"/>
    <property type="molecule type" value="Genomic_DNA"/>
</dbReference>